<accession>A0A1X2HIR8</accession>
<reference evidence="2 3" key="1">
    <citation type="submission" date="2016-07" db="EMBL/GenBank/DDBJ databases">
        <title>Pervasive Adenine N6-methylation of Active Genes in Fungi.</title>
        <authorList>
            <consortium name="DOE Joint Genome Institute"/>
            <person name="Mondo S.J."/>
            <person name="Dannebaum R.O."/>
            <person name="Kuo R.C."/>
            <person name="Labutti K."/>
            <person name="Haridas S."/>
            <person name="Kuo A."/>
            <person name="Salamov A."/>
            <person name="Ahrendt S.R."/>
            <person name="Lipzen A."/>
            <person name="Sullivan W."/>
            <person name="Andreopoulos W.B."/>
            <person name="Clum A."/>
            <person name="Lindquist E."/>
            <person name="Daum C."/>
            <person name="Ramamoorthy G.K."/>
            <person name="Gryganskyi A."/>
            <person name="Culley D."/>
            <person name="Magnuson J.K."/>
            <person name="James T.Y."/>
            <person name="O'Malley M.A."/>
            <person name="Stajich J.E."/>
            <person name="Spatafora J.W."/>
            <person name="Visel A."/>
            <person name="Grigoriev I.V."/>
        </authorList>
    </citation>
    <scope>NUCLEOTIDE SEQUENCE [LARGE SCALE GENOMIC DNA]</scope>
    <source>
        <strain evidence="2 3">NRRL 2496</strain>
    </source>
</reference>
<dbReference type="Proteomes" id="UP000242180">
    <property type="component" value="Unassembled WGS sequence"/>
</dbReference>
<dbReference type="Pfam" id="PF14027">
    <property type="entry name" value="Questin_oxidase"/>
    <property type="match status" value="1"/>
</dbReference>
<gene>
    <name evidence="2" type="ORF">BCR43DRAFT_471384</name>
</gene>
<sequence length="470" mass="52800">MSTTPFRLITPAKASDYALVLPGISPASRKLAEDLLLKNHREHNIFFNEKGFHNHLTHHFLAAYSWGASPQRLQQIYDSHASYQRQMPPLLKHELTRSNFQSDLGKREAYASYLRLFSNEIENNGMIPTIRRYVFSGDMLSRTLGGAFHPIIHLGYAVEFDLPGLAAEGLAMATCTEARFSQIPKLQSAQDYKIPAPAANAASTARDMMSQVTNEFASRVGFGNKDEKPKPIEKDDVGFDLQKALESNPILKLANAIREDKELDGIVTYDNPNKFDATIQSEVATKKVKEAAGKWTIQENPAGVQQGLKDLYTAAMMMLGASGIRGGDIKFDFFLMHALTSIHAIHTLLPHLTPREGVLLLQGHAIATLTYFISRGRPQLRVDEVLNYRQEEKEASLENPWFDIFDRSIRAEEPHTIKVARACALGQIIYGHDKFQASYEKAWLNVARMNLEVDGEWFFGGVGFDESWEK</sequence>
<evidence type="ECO:0000256" key="1">
    <source>
        <dbReference type="ARBA" id="ARBA00023002"/>
    </source>
</evidence>
<dbReference type="AlphaFoldDB" id="A0A1X2HIR8"/>
<dbReference type="OrthoDB" id="10004862at2759"/>
<name>A0A1X2HIR8_SYNRA</name>
<evidence type="ECO:0008006" key="4">
    <source>
        <dbReference type="Google" id="ProtNLM"/>
    </source>
</evidence>
<dbReference type="PANTHER" id="PTHR35870">
    <property type="entry name" value="PROTEIN, PUTATIVE (AFU_ORTHOLOGUE AFUA_5G03330)-RELATED"/>
    <property type="match status" value="1"/>
</dbReference>
<keyword evidence="1" id="KW-0560">Oxidoreductase</keyword>
<comment type="caution">
    <text evidence="2">The sequence shown here is derived from an EMBL/GenBank/DDBJ whole genome shotgun (WGS) entry which is preliminary data.</text>
</comment>
<organism evidence="2 3">
    <name type="scientific">Syncephalastrum racemosum</name>
    <name type="common">Filamentous fungus</name>
    <dbReference type="NCBI Taxonomy" id="13706"/>
    <lineage>
        <taxon>Eukaryota</taxon>
        <taxon>Fungi</taxon>
        <taxon>Fungi incertae sedis</taxon>
        <taxon>Mucoromycota</taxon>
        <taxon>Mucoromycotina</taxon>
        <taxon>Mucoromycetes</taxon>
        <taxon>Mucorales</taxon>
        <taxon>Syncephalastraceae</taxon>
        <taxon>Syncephalastrum</taxon>
    </lineage>
</organism>
<dbReference type="OMA" id="KFDFFYI"/>
<dbReference type="PANTHER" id="PTHR35870:SF1">
    <property type="entry name" value="PROTEIN, PUTATIVE (AFU_ORTHOLOGUE AFUA_5G03330)-RELATED"/>
    <property type="match status" value="1"/>
</dbReference>
<keyword evidence="3" id="KW-1185">Reference proteome</keyword>
<evidence type="ECO:0000313" key="3">
    <source>
        <dbReference type="Proteomes" id="UP000242180"/>
    </source>
</evidence>
<dbReference type="InterPro" id="IPR025337">
    <property type="entry name" value="Questin_oxidase-like"/>
</dbReference>
<protein>
    <recommendedName>
        <fullName evidence="4">Oxidoreductase AflY</fullName>
    </recommendedName>
</protein>
<dbReference type="InParanoid" id="A0A1X2HIR8"/>
<evidence type="ECO:0000313" key="2">
    <source>
        <dbReference type="EMBL" id="ORY98912.1"/>
    </source>
</evidence>
<dbReference type="EMBL" id="MCGN01000003">
    <property type="protein sequence ID" value="ORY98912.1"/>
    <property type="molecule type" value="Genomic_DNA"/>
</dbReference>
<dbReference type="STRING" id="13706.A0A1X2HIR8"/>
<proteinExistence type="predicted"/>
<dbReference type="GO" id="GO:0016491">
    <property type="term" value="F:oxidoreductase activity"/>
    <property type="evidence" value="ECO:0007669"/>
    <property type="project" value="UniProtKB-KW"/>
</dbReference>